<organism evidence="8 9">
    <name type="scientific">Chaetoceros tenuissimus</name>
    <dbReference type="NCBI Taxonomy" id="426638"/>
    <lineage>
        <taxon>Eukaryota</taxon>
        <taxon>Sar</taxon>
        <taxon>Stramenopiles</taxon>
        <taxon>Ochrophyta</taxon>
        <taxon>Bacillariophyta</taxon>
        <taxon>Coscinodiscophyceae</taxon>
        <taxon>Chaetocerotophycidae</taxon>
        <taxon>Chaetocerotales</taxon>
        <taxon>Chaetocerotaceae</taxon>
        <taxon>Chaetoceros</taxon>
    </lineage>
</organism>
<keyword evidence="9" id="KW-1185">Reference proteome</keyword>
<comment type="subcellular location">
    <subcellularLocation>
        <location evidence="1">Membrane</location>
        <topology evidence="1">Multi-pass membrane protein</topology>
    </subcellularLocation>
</comment>
<feature type="transmembrane region" description="Helical" evidence="6">
    <location>
        <begin position="86"/>
        <end position="109"/>
    </location>
</feature>
<feature type="transmembrane region" description="Helical" evidence="6">
    <location>
        <begin position="14"/>
        <end position="33"/>
    </location>
</feature>
<dbReference type="EMBL" id="BLLK01000038">
    <property type="protein sequence ID" value="GFH50151.1"/>
    <property type="molecule type" value="Genomic_DNA"/>
</dbReference>
<dbReference type="InterPro" id="IPR017452">
    <property type="entry name" value="GPCR_Rhodpsn_7TM"/>
</dbReference>
<keyword evidence="3 6" id="KW-1133">Transmembrane helix</keyword>
<keyword evidence="2 6" id="KW-0812">Transmembrane</keyword>
<proteinExistence type="predicted"/>
<dbReference type="Proteomes" id="UP001054902">
    <property type="component" value="Unassembled WGS sequence"/>
</dbReference>
<evidence type="ECO:0000256" key="6">
    <source>
        <dbReference type="SAM" id="Phobius"/>
    </source>
</evidence>
<dbReference type="PANTHER" id="PTHR23112:SF0">
    <property type="entry name" value="TRANSMEMBRANE PROTEIN 116"/>
    <property type="match status" value="1"/>
</dbReference>
<feature type="transmembrane region" description="Helical" evidence="6">
    <location>
        <begin position="268"/>
        <end position="288"/>
    </location>
</feature>
<evidence type="ECO:0000256" key="2">
    <source>
        <dbReference type="ARBA" id="ARBA00022692"/>
    </source>
</evidence>
<feature type="region of interest" description="Disordered" evidence="5">
    <location>
        <begin position="359"/>
        <end position="379"/>
    </location>
</feature>
<comment type="caution">
    <text evidence="8">The sequence shown here is derived from an EMBL/GenBank/DDBJ whole genome shotgun (WGS) entry which is preliminary data.</text>
</comment>
<dbReference type="SUPFAM" id="SSF81321">
    <property type="entry name" value="Family A G protein-coupled receptor-like"/>
    <property type="match status" value="1"/>
</dbReference>
<evidence type="ECO:0000259" key="7">
    <source>
        <dbReference type="PROSITE" id="PS50262"/>
    </source>
</evidence>
<feature type="transmembrane region" description="Helical" evidence="6">
    <location>
        <begin position="45"/>
        <end position="66"/>
    </location>
</feature>
<dbReference type="PROSITE" id="PS50262">
    <property type="entry name" value="G_PROTEIN_RECEP_F1_2"/>
    <property type="match status" value="1"/>
</dbReference>
<accession>A0AAD3CS16</accession>
<feature type="transmembrane region" description="Helical" evidence="6">
    <location>
        <begin position="129"/>
        <end position="147"/>
    </location>
</feature>
<dbReference type="GO" id="GO:0005886">
    <property type="term" value="C:plasma membrane"/>
    <property type="evidence" value="ECO:0007669"/>
    <property type="project" value="TreeGrafter"/>
</dbReference>
<feature type="transmembrane region" description="Helical" evidence="6">
    <location>
        <begin position="300"/>
        <end position="320"/>
    </location>
</feature>
<name>A0AAD3CS16_9STRA</name>
<protein>
    <recommendedName>
        <fullName evidence="7">G-protein coupled receptors family 1 profile domain-containing protein</fullName>
    </recommendedName>
</protein>
<feature type="domain" description="G-protein coupled receptors family 1 profile" evidence="7">
    <location>
        <begin position="22"/>
        <end position="320"/>
    </location>
</feature>
<reference evidence="8 9" key="1">
    <citation type="journal article" date="2021" name="Sci. Rep.">
        <title>The genome of the diatom Chaetoceros tenuissimus carries an ancient integrated fragment of an extant virus.</title>
        <authorList>
            <person name="Hongo Y."/>
            <person name="Kimura K."/>
            <person name="Takaki Y."/>
            <person name="Yoshida Y."/>
            <person name="Baba S."/>
            <person name="Kobayashi G."/>
            <person name="Nagasaki K."/>
            <person name="Hano T."/>
            <person name="Tomaru Y."/>
        </authorList>
    </citation>
    <scope>NUCLEOTIDE SEQUENCE [LARGE SCALE GENOMIC DNA]</scope>
    <source>
        <strain evidence="8 9">NIES-3715</strain>
    </source>
</reference>
<keyword evidence="4 6" id="KW-0472">Membrane</keyword>
<evidence type="ECO:0000256" key="3">
    <source>
        <dbReference type="ARBA" id="ARBA00022989"/>
    </source>
</evidence>
<evidence type="ECO:0000313" key="8">
    <source>
        <dbReference type="EMBL" id="GFH50151.1"/>
    </source>
</evidence>
<dbReference type="GO" id="GO:0007189">
    <property type="term" value="P:adenylate cyclase-activating G protein-coupled receptor signaling pathway"/>
    <property type="evidence" value="ECO:0007669"/>
    <property type="project" value="TreeGrafter"/>
</dbReference>
<feature type="transmembrane region" description="Helical" evidence="6">
    <location>
        <begin position="187"/>
        <end position="209"/>
    </location>
</feature>
<evidence type="ECO:0000256" key="1">
    <source>
        <dbReference type="ARBA" id="ARBA00004141"/>
    </source>
</evidence>
<gene>
    <name evidence="8" type="ORF">CTEN210_06627</name>
</gene>
<dbReference type="PANTHER" id="PTHR23112">
    <property type="entry name" value="G PROTEIN-COUPLED RECEPTOR 157-RELATED"/>
    <property type="match status" value="1"/>
</dbReference>
<sequence length="426" mass="48402">MSASLKAAQIIRCINAGISCLASTFIMFMILTEPEKGLASPYSRIIFAMSISDILFSCGLFFSPFMSPKDNPDALFAIGTTGSCEAIGFIFILGYISIMFFTVFLTYYFMRRIKYKVTPQNFAKKEENYFRVVLCFIALFMAISNLATGSINSQAYGSLCVPQPYPEGCDKSPEMTCERGDGKLTKIWNVFGIFFGVSSFIGLIVILALTVHHVYKEERTFTLPAREIGNTNRCRIGNADRNDLQRQEGIECATQNQMLLTKQALHQSLLYILAFCVVYLPILIANIQKKFFNEIKEPEWRFWFISLLSPLGGVFNILIYTRPKVMKMKESYPNTHVFRIFLVIVLTGGEIPSIADLRVKQSDENDQQNNDRFNEEEGNSQDFFDDMLSYDLDISDASNALDEFNNSSSFSWFSMIFGHLSYESNE</sequence>
<dbReference type="AlphaFoldDB" id="A0AAD3CS16"/>
<evidence type="ECO:0000256" key="4">
    <source>
        <dbReference type="ARBA" id="ARBA00023136"/>
    </source>
</evidence>
<evidence type="ECO:0000313" key="9">
    <source>
        <dbReference type="Proteomes" id="UP001054902"/>
    </source>
</evidence>
<dbReference type="GO" id="GO:0004930">
    <property type="term" value="F:G protein-coupled receptor activity"/>
    <property type="evidence" value="ECO:0007669"/>
    <property type="project" value="TreeGrafter"/>
</dbReference>
<dbReference type="Gene3D" id="1.20.1070.10">
    <property type="entry name" value="Rhodopsin 7-helix transmembrane proteins"/>
    <property type="match status" value="1"/>
</dbReference>
<evidence type="ECO:0000256" key="5">
    <source>
        <dbReference type="SAM" id="MobiDB-lite"/>
    </source>
</evidence>